<keyword evidence="6 7" id="KW-0472">Membrane</keyword>
<evidence type="ECO:0000256" key="1">
    <source>
        <dbReference type="ARBA" id="ARBA00004141"/>
    </source>
</evidence>
<keyword evidence="4" id="KW-0813">Transport</keyword>
<keyword evidence="4" id="KW-0653">Protein transport</keyword>
<sequence length="202" mass="22888">MAQYDNGYEGLQENKVVVIQLVSYITPLVLIPLFELVIIPLAPKIEYFLINPLKGFDLAYIFVIISILTFSIINIIARKSFKVPCITWGASDPAIEVSFWILVIPYVLAGISEILAHLCLFEFLCSQAPFGMLGMIIGLFLFFDGISFDIGSMIVLTFQYIFLSKTCASWFTIIFCVIAVVGLVVYALVARWYVKRVRLQRY</sequence>
<feature type="transmembrane region" description="Helical" evidence="7">
    <location>
        <begin position="17"/>
        <end position="38"/>
    </location>
</feature>
<evidence type="ECO:0000256" key="7">
    <source>
        <dbReference type="SAM" id="Phobius"/>
    </source>
</evidence>
<evidence type="ECO:0000256" key="4">
    <source>
        <dbReference type="ARBA" id="ARBA00022856"/>
    </source>
</evidence>
<organism evidence="8">
    <name type="scientific">Amphimedon queenslandica</name>
    <name type="common">Sponge</name>
    <dbReference type="NCBI Taxonomy" id="400682"/>
    <lineage>
        <taxon>Eukaryota</taxon>
        <taxon>Metazoa</taxon>
        <taxon>Porifera</taxon>
        <taxon>Demospongiae</taxon>
        <taxon>Heteroscleromorpha</taxon>
        <taxon>Haplosclerida</taxon>
        <taxon>Niphatidae</taxon>
        <taxon>Amphimedon</taxon>
    </lineage>
</organism>
<dbReference type="InterPro" id="IPR036259">
    <property type="entry name" value="MFS_trans_sf"/>
</dbReference>
<dbReference type="InterPro" id="IPR000109">
    <property type="entry name" value="POT_fam"/>
</dbReference>
<feature type="transmembrane region" description="Helical" evidence="7">
    <location>
        <begin position="97"/>
        <end position="121"/>
    </location>
</feature>
<dbReference type="GO" id="GO:0022857">
    <property type="term" value="F:transmembrane transporter activity"/>
    <property type="evidence" value="ECO:0007669"/>
    <property type="project" value="InterPro"/>
</dbReference>
<feature type="transmembrane region" description="Helical" evidence="7">
    <location>
        <begin position="58"/>
        <end position="77"/>
    </location>
</feature>
<reference evidence="8" key="1">
    <citation type="submission" date="2017-05" db="UniProtKB">
        <authorList>
            <consortium name="EnsemblMetazoa"/>
        </authorList>
    </citation>
    <scope>IDENTIFICATION</scope>
</reference>
<accession>A0A1X7UNJ2</accession>
<evidence type="ECO:0000256" key="2">
    <source>
        <dbReference type="ARBA" id="ARBA00005982"/>
    </source>
</evidence>
<evidence type="ECO:0000256" key="3">
    <source>
        <dbReference type="ARBA" id="ARBA00022692"/>
    </source>
</evidence>
<dbReference type="SUPFAM" id="SSF103473">
    <property type="entry name" value="MFS general substrate transporter"/>
    <property type="match status" value="1"/>
</dbReference>
<feature type="transmembrane region" description="Helical" evidence="7">
    <location>
        <begin position="133"/>
        <end position="162"/>
    </location>
</feature>
<dbReference type="Pfam" id="PF00854">
    <property type="entry name" value="PTR2"/>
    <property type="match status" value="1"/>
</dbReference>
<evidence type="ECO:0000256" key="6">
    <source>
        <dbReference type="ARBA" id="ARBA00023136"/>
    </source>
</evidence>
<feature type="transmembrane region" description="Helical" evidence="7">
    <location>
        <begin position="168"/>
        <end position="194"/>
    </location>
</feature>
<comment type="similarity">
    <text evidence="2">Belongs to the major facilitator superfamily. Proton-dependent oligopeptide transporter (POT/PTR) (TC 2.A.17) family.</text>
</comment>
<name>A0A1X7UNJ2_AMPQE</name>
<proteinExistence type="inferred from homology"/>
<evidence type="ECO:0000313" key="8">
    <source>
        <dbReference type="EnsemblMetazoa" id="Aqu2.1.29216_001"/>
    </source>
</evidence>
<keyword evidence="5 7" id="KW-1133">Transmembrane helix</keyword>
<keyword evidence="3 7" id="KW-0812">Transmembrane</keyword>
<dbReference type="GO" id="GO:0016020">
    <property type="term" value="C:membrane"/>
    <property type="evidence" value="ECO:0007669"/>
    <property type="project" value="UniProtKB-SubCell"/>
</dbReference>
<dbReference type="AlphaFoldDB" id="A0A1X7UNJ2"/>
<keyword evidence="4" id="KW-0571">Peptide transport</keyword>
<dbReference type="InParanoid" id="A0A1X7UNJ2"/>
<dbReference type="Gene3D" id="1.20.1250.20">
    <property type="entry name" value="MFS general substrate transporter like domains"/>
    <property type="match status" value="1"/>
</dbReference>
<dbReference type="EnsemblMetazoa" id="Aqu2.1.29216_001">
    <property type="protein sequence ID" value="Aqu2.1.29216_001"/>
    <property type="gene ID" value="Aqu2.1.29216"/>
</dbReference>
<comment type="subcellular location">
    <subcellularLocation>
        <location evidence="1">Membrane</location>
        <topology evidence="1">Multi-pass membrane protein</topology>
    </subcellularLocation>
</comment>
<evidence type="ECO:0000256" key="5">
    <source>
        <dbReference type="ARBA" id="ARBA00022989"/>
    </source>
</evidence>
<dbReference type="GO" id="GO:0015833">
    <property type="term" value="P:peptide transport"/>
    <property type="evidence" value="ECO:0007669"/>
    <property type="project" value="UniProtKB-KW"/>
</dbReference>
<protein>
    <submittedName>
        <fullName evidence="8">Uncharacterized protein</fullName>
    </submittedName>
</protein>
<dbReference type="PANTHER" id="PTHR11654">
    <property type="entry name" value="OLIGOPEPTIDE TRANSPORTER-RELATED"/>
    <property type="match status" value="1"/>
</dbReference>